<comment type="caution">
    <text evidence="1">The sequence shown here is derived from an EMBL/GenBank/DDBJ whole genome shotgun (WGS) entry which is preliminary data.</text>
</comment>
<organism evidence="1 2">
    <name type="scientific">Funneliformis caledonium</name>
    <dbReference type="NCBI Taxonomy" id="1117310"/>
    <lineage>
        <taxon>Eukaryota</taxon>
        <taxon>Fungi</taxon>
        <taxon>Fungi incertae sedis</taxon>
        <taxon>Mucoromycota</taxon>
        <taxon>Glomeromycotina</taxon>
        <taxon>Glomeromycetes</taxon>
        <taxon>Glomerales</taxon>
        <taxon>Glomeraceae</taxon>
        <taxon>Funneliformis</taxon>
    </lineage>
</organism>
<sequence>MQKLQDGIVMTNCTGKIVLVFRGLGNNIVGVQWHNANCECRSCEITQEMLNNLYFDIQANGRYYHIADFHFQEIKQAPTKFTKEN</sequence>
<name>A0A9N9J8F9_9GLOM</name>
<feature type="non-terminal residue" evidence="1">
    <location>
        <position position="85"/>
    </location>
</feature>
<dbReference type="AlphaFoldDB" id="A0A9N9J8F9"/>
<protein>
    <submittedName>
        <fullName evidence="1">4828_t:CDS:1</fullName>
    </submittedName>
</protein>
<accession>A0A9N9J8F9</accession>
<proteinExistence type="predicted"/>
<evidence type="ECO:0000313" key="1">
    <source>
        <dbReference type="EMBL" id="CAG8770517.1"/>
    </source>
</evidence>
<dbReference type="Proteomes" id="UP000789570">
    <property type="component" value="Unassembled WGS sequence"/>
</dbReference>
<evidence type="ECO:0000313" key="2">
    <source>
        <dbReference type="Proteomes" id="UP000789570"/>
    </source>
</evidence>
<reference evidence="1" key="1">
    <citation type="submission" date="2021-06" db="EMBL/GenBank/DDBJ databases">
        <authorList>
            <person name="Kallberg Y."/>
            <person name="Tangrot J."/>
            <person name="Rosling A."/>
        </authorList>
    </citation>
    <scope>NUCLEOTIDE SEQUENCE</scope>
    <source>
        <strain evidence="1">UK204</strain>
    </source>
</reference>
<keyword evidence="2" id="KW-1185">Reference proteome</keyword>
<gene>
    <name evidence="1" type="ORF">FCALED_LOCUS17510</name>
</gene>
<dbReference type="OrthoDB" id="2431731at2759"/>
<dbReference type="EMBL" id="CAJVPQ010027162">
    <property type="protein sequence ID" value="CAG8770517.1"/>
    <property type="molecule type" value="Genomic_DNA"/>
</dbReference>